<reference evidence="1" key="1">
    <citation type="journal article" date="2020" name="Stud. Mycol.">
        <title>101 Dothideomycetes genomes: a test case for predicting lifestyles and emergence of pathogens.</title>
        <authorList>
            <person name="Haridas S."/>
            <person name="Albert R."/>
            <person name="Binder M."/>
            <person name="Bloem J."/>
            <person name="Labutti K."/>
            <person name="Salamov A."/>
            <person name="Andreopoulos B."/>
            <person name="Baker S."/>
            <person name="Barry K."/>
            <person name="Bills G."/>
            <person name="Bluhm B."/>
            <person name="Cannon C."/>
            <person name="Castanera R."/>
            <person name="Culley D."/>
            <person name="Daum C."/>
            <person name="Ezra D."/>
            <person name="Gonzalez J."/>
            <person name="Henrissat B."/>
            <person name="Kuo A."/>
            <person name="Liang C."/>
            <person name="Lipzen A."/>
            <person name="Lutzoni F."/>
            <person name="Magnuson J."/>
            <person name="Mondo S."/>
            <person name="Nolan M."/>
            <person name="Ohm R."/>
            <person name="Pangilinan J."/>
            <person name="Park H.-J."/>
            <person name="Ramirez L."/>
            <person name="Alfaro M."/>
            <person name="Sun H."/>
            <person name="Tritt A."/>
            <person name="Yoshinaga Y."/>
            <person name="Zwiers L.-H."/>
            <person name="Turgeon B."/>
            <person name="Goodwin S."/>
            <person name="Spatafora J."/>
            <person name="Crous P."/>
            <person name="Grigoriev I."/>
        </authorList>
    </citation>
    <scope>NUCLEOTIDE SEQUENCE</scope>
    <source>
        <strain evidence="1">CBS 525.71</strain>
    </source>
</reference>
<keyword evidence="2" id="KW-1185">Reference proteome</keyword>
<dbReference type="Proteomes" id="UP000799754">
    <property type="component" value="Unassembled WGS sequence"/>
</dbReference>
<dbReference type="EMBL" id="MU006748">
    <property type="protein sequence ID" value="KAF2622030.1"/>
    <property type="molecule type" value="Genomic_DNA"/>
</dbReference>
<organism evidence="1 2">
    <name type="scientific">Macroventuria anomochaeta</name>
    <dbReference type="NCBI Taxonomy" id="301207"/>
    <lineage>
        <taxon>Eukaryota</taxon>
        <taxon>Fungi</taxon>
        <taxon>Dikarya</taxon>
        <taxon>Ascomycota</taxon>
        <taxon>Pezizomycotina</taxon>
        <taxon>Dothideomycetes</taxon>
        <taxon>Pleosporomycetidae</taxon>
        <taxon>Pleosporales</taxon>
        <taxon>Pleosporineae</taxon>
        <taxon>Didymellaceae</taxon>
        <taxon>Macroventuria</taxon>
    </lineage>
</organism>
<protein>
    <submittedName>
        <fullName evidence="1">Uncharacterized protein</fullName>
    </submittedName>
</protein>
<evidence type="ECO:0000313" key="2">
    <source>
        <dbReference type="Proteomes" id="UP000799754"/>
    </source>
</evidence>
<evidence type="ECO:0000313" key="1">
    <source>
        <dbReference type="EMBL" id="KAF2622030.1"/>
    </source>
</evidence>
<sequence length="242" mass="25200">MSPRMLQRDASCPNGGVFYSCNKGFVGCCLVEACNPGVRCPADKDRTPDGSSSKDASTTTTVITSTVPAAPISSTTTTSVTLLSTTTSEPVSTSLLASSTNRATAAESPAPAAALSAEHSHDSGNATPTAAIVGGVLGGIILISIIVGLLFCIRRRKRTKVYKAAVCPSPHVGSDMSPHPLESRVSRFAGLVGKKQKFVHHIDSRQVAPPAEMDGAPQRHSLCTELPASNNSIRNVLMVELM</sequence>
<proteinExistence type="predicted"/>
<comment type="caution">
    <text evidence="1">The sequence shown here is derived from an EMBL/GenBank/DDBJ whole genome shotgun (WGS) entry which is preliminary data.</text>
</comment>
<accession>A0ACB6RKU9</accession>
<name>A0ACB6RKU9_9PLEO</name>
<gene>
    <name evidence="1" type="ORF">BU25DRAFT_217662</name>
</gene>